<evidence type="ECO:0000313" key="7">
    <source>
        <dbReference type="Proteomes" id="UP000001593"/>
    </source>
</evidence>
<keyword evidence="2 5" id="KW-0547">Nucleotide-binding</keyword>
<dbReference type="InterPro" id="IPR042619">
    <property type="entry name" value="BBS10"/>
</dbReference>
<evidence type="ECO:0000313" key="6">
    <source>
        <dbReference type="EMBL" id="EDO45923.1"/>
    </source>
</evidence>
<accession>A7RRC2</accession>
<dbReference type="Gene3D" id="3.30.260.10">
    <property type="entry name" value="TCP-1-like chaperonin intermediate domain"/>
    <property type="match status" value="1"/>
</dbReference>
<evidence type="ECO:0000256" key="4">
    <source>
        <dbReference type="ARBA" id="ARBA00023186"/>
    </source>
</evidence>
<evidence type="ECO:0000256" key="5">
    <source>
        <dbReference type="RuleBase" id="RU004187"/>
    </source>
</evidence>
<keyword evidence="3 5" id="KW-0067">ATP-binding</keyword>
<dbReference type="InterPro" id="IPR017998">
    <property type="entry name" value="Chaperone_TCP-1"/>
</dbReference>
<organism evidence="6 7">
    <name type="scientific">Nematostella vectensis</name>
    <name type="common">Starlet sea anemone</name>
    <dbReference type="NCBI Taxonomy" id="45351"/>
    <lineage>
        <taxon>Eukaryota</taxon>
        <taxon>Metazoa</taxon>
        <taxon>Cnidaria</taxon>
        <taxon>Anthozoa</taxon>
        <taxon>Hexacorallia</taxon>
        <taxon>Actiniaria</taxon>
        <taxon>Edwardsiidae</taxon>
        <taxon>Nematostella</taxon>
    </lineage>
</organism>
<dbReference type="InterPro" id="IPR027413">
    <property type="entry name" value="GROEL-like_equatorial_sf"/>
</dbReference>
<dbReference type="Gene3D" id="3.50.7.10">
    <property type="entry name" value="GroEL"/>
    <property type="match status" value="1"/>
</dbReference>
<evidence type="ECO:0000256" key="1">
    <source>
        <dbReference type="ARBA" id="ARBA00008020"/>
    </source>
</evidence>
<dbReference type="Pfam" id="PF00118">
    <property type="entry name" value="Cpn60_TCP1"/>
    <property type="match status" value="1"/>
</dbReference>
<dbReference type="SUPFAM" id="SSF52029">
    <property type="entry name" value="GroEL apical domain-like"/>
    <property type="match status" value="1"/>
</dbReference>
<dbReference type="InterPro" id="IPR002423">
    <property type="entry name" value="Cpn60/GroEL/TCP-1"/>
</dbReference>
<comment type="similarity">
    <text evidence="1 5">Belongs to the TCP-1 chaperonin family.</text>
</comment>
<dbReference type="GO" id="GO:0005524">
    <property type="term" value="F:ATP binding"/>
    <property type="evidence" value="ECO:0007669"/>
    <property type="project" value="UniProtKB-KW"/>
</dbReference>
<dbReference type="EMBL" id="DS469531">
    <property type="protein sequence ID" value="EDO45923.1"/>
    <property type="molecule type" value="Genomic_DNA"/>
</dbReference>
<proteinExistence type="inferred from homology"/>
<dbReference type="eggNOG" id="KOG0358">
    <property type="taxonomic scope" value="Eukaryota"/>
</dbReference>
<dbReference type="KEGG" id="nve:5518059"/>
<dbReference type="PRINTS" id="PR00304">
    <property type="entry name" value="TCOMPLEXTCP1"/>
</dbReference>
<dbReference type="HOGENOM" id="CLU_484229_0_0_1"/>
<dbReference type="PANTHER" id="PTHR14667">
    <property type="entry name" value="BARDET-BIEDL SYNDROME 10 PROTEIN"/>
    <property type="match status" value="1"/>
</dbReference>
<dbReference type="GO" id="GO:0051131">
    <property type="term" value="P:chaperone-mediated protein complex assembly"/>
    <property type="evidence" value="ECO:0000318"/>
    <property type="project" value="GO_Central"/>
</dbReference>
<dbReference type="PhylomeDB" id="A7RRC2"/>
<dbReference type="OMA" id="HAPSHTD"/>
<gene>
    <name evidence="6" type="ORF">NEMVEDRAFT_v1g240131</name>
</gene>
<dbReference type="InterPro" id="IPR027410">
    <property type="entry name" value="TCP-1-like_intermed_sf"/>
</dbReference>
<dbReference type="Gene3D" id="1.10.560.10">
    <property type="entry name" value="GroEL-like equatorial domain"/>
    <property type="match status" value="1"/>
</dbReference>
<keyword evidence="7" id="KW-1185">Reference proteome</keyword>
<dbReference type="OrthoDB" id="9393833at2759"/>
<dbReference type="InParanoid" id="A7RRC2"/>
<evidence type="ECO:0000256" key="3">
    <source>
        <dbReference type="ARBA" id="ARBA00022840"/>
    </source>
</evidence>
<evidence type="ECO:0000256" key="2">
    <source>
        <dbReference type="ARBA" id="ARBA00022741"/>
    </source>
</evidence>
<dbReference type="GO" id="GO:0140662">
    <property type="term" value="F:ATP-dependent protein folding chaperone"/>
    <property type="evidence" value="ECO:0007669"/>
    <property type="project" value="InterPro"/>
</dbReference>
<dbReference type="SUPFAM" id="SSF48592">
    <property type="entry name" value="GroEL equatorial domain-like"/>
    <property type="match status" value="1"/>
</dbReference>
<keyword evidence="4 5" id="KW-0143">Chaperone</keyword>
<reference evidence="6 7" key="1">
    <citation type="journal article" date="2007" name="Science">
        <title>Sea anemone genome reveals ancestral eumetazoan gene repertoire and genomic organization.</title>
        <authorList>
            <person name="Putnam N.H."/>
            <person name="Srivastava M."/>
            <person name="Hellsten U."/>
            <person name="Dirks B."/>
            <person name="Chapman J."/>
            <person name="Salamov A."/>
            <person name="Terry A."/>
            <person name="Shapiro H."/>
            <person name="Lindquist E."/>
            <person name="Kapitonov V.V."/>
            <person name="Jurka J."/>
            <person name="Genikhovich G."/>
            <person name="Grigoriev I.V."/>
            <person name="Lucas S.M."/>
            <person name="Steele R.E."/>
            <person name="Finnerty J.R."/>
            <person name="Technau U."/>
            <person name="Martindale M.Q."/>
            <person name="Rokhsar D.S."/>
        </authorList>
    </citation>
    <scope>NUCLEOTIDE SEQUENCE [LARGE SCALE GENOMIC DNA]</scope>
    <source>
        <strain evidence="7">CH2 X CH6</strain>
    </source>
</reference>
<dbReference type="Proteomes" id="UP000001593">
    <property type="component" value="Unassembled WGS sequence"/>
</dbReference>
<name>A7RRC2_NEMVE</name>
<dbReference type="InterPro" id="IPR027409">
    <property type="entry name" value="GroEL-like_apical_dom_sf"/>
</dbReference>
<protein>
    <submittedName>
        <fullName evidence="6">Uncharacterized protein</fullName>
    </submittedName>
</protein>
<dbReference type="PANTHER" id="PTHR14667:SF2">
    <property type="entry name" value="BARDET-BIEDL SYNDROME 10 PROTEIN"/>
    <property type="match status" value="1"/>
</dbReference>
<dbReference type="STRING" id="45351.A7RRC2"/>
<sequence>MAAAALQTCQNFERILKKSFGPNGLDVMLRSSSGNILITNSGSMILESLTMGNPTERMIVEAARSLSGRTGSGASYFIIILAEIFREIANITGITKEKTLKELSAKTQIELFSFSQAFNKIESERFDDLFLRAFDNLEVRVDLSEDNCELVRKKLKAVINTCLNGKFPKQQRDNLATLLADFLHLSCSAHSQLYQFVLDSIDAFSEICLVCIGAPQDFSHVVEGVMIPQQMSTKTKGFGMRNFPNGFKFIALTFALDECTPETPTTLRITKGNLFDTTLNWKRTNTLKILQYLKMQEIQLIITSKVMSDMVIHLCNQLNIAVIHSIPIETISYICNVLSIQPLQDLNLDKPTLPDIFQGSAKSCSPKIIGNQKYSHLVLGVSEVSAHQIMLCGPAEGLCRQYYLALLDALKAIKMTFSTDRRALLLLPGCGLVEVALASDLQHLSKMITNTELALACQILGKSLLQIPRTLYQNSFAGKQGLQQFLTQLQIMETSWRNSNLSEGIDGRTGLPINPFVHEILEPLLAKKDTLHCVFQCVTQVLRINQVLGVACRPKETVDESDD</sequence>
<dbReference type="AlphaFoldDB" id="A7RRC2"/>